<dbReference type="GO" id="GO:0016625">
    <property type="term" value="F:oxidoreductase activity, acting on the aldehyde or oxo group of donors, iron-sulfur protein as acceptor"/>
    <property type="evidence" value="ECO:0007669"/>
    <property type="project" value="UniProtKB-ARBA"/>
</dbReference>
<dbReference type="EMBL" id="FLUO01000001">
    <property type="protein sequence ID" value="SBV98829.1"/>
    <property type="molecule type" value="Genomic_DNA"/>
</dbReference>
<dbReference type="PANTHER" id="PTHR48084">
    <property type="entry name" value="2-OXOGLUTARATE OXIDOREDUCTASE SUBUNIT KORB-RELATED"/>
    <property type="match status" value="1"/>
</dbReference>
<dbReference type="PANTHER" id="PTHR48084:SF4">
    <property type="entry name" value="2-OXOGLUTARATE OXIDOREDUCTASE SUBUNIT KORB"/>
    <property type="match status" value="1"/>
</dbReference>
<evidence type="ECO:0000256" key="1">
    <source>
        <dbReference type="ARBA" id="ARBA00023002"/>
    </source>
</evidence>
<organism evidence="4">
    <name type="scientific">uncultured Alphaproteobacteria bacterium</name>
    <dbReference type="NCBI Taxonomy" id="91750"/>
    <lineage>
        <taxon>Bacteria</taxon>
        <taxon>Pseudomonadati</taxon>
        <taxon>Pseudomonadota</taxon>
        <taxon>Alphaproteobacteria</taxon>
        <taxon>environmental samples</taxon>
    </lineage>
</organism>
<accession>A0A212JH93</accession>
<gene>
    <name evidence="4" type="ORF">KL86APRO_11061</name>
</gene>
<protein>
    <submittedName>
        <fullName evidence="4">2-oxoglutarate oxidoreductase, beta subunit</fullName>
    </submittedName>
</protein>
<dbReference type="GO" id="GO:0030976">
    <property type="term" value="F:thiamine pyrophosphate binding"/>
    <property type="evidence" value="ECO:0007669"/>
    <property type="project" value="InterPro"/>
</dbReference>
<dbReference type="GO" id="GO:0044281">
    <property type="term" value="P:small molecule metabolic process"/>
    <property type="evidence" value="ECO:0007669"/>
    <property type="project" value="UniProtKB-ARBA"/>
</dbReference>
<dbReference type="SUPFAM" id="SSF52518">
    <property type="entry name" value="Thiamin diphosphate-binding fold (THDP-binding)"/>
    <property type="match status" value="1"/>
</dbReference>
<evidence type="ECO:0000313" key="4">
    <source>
        <dbReference type="EMBL" id="SBV98829.1"/>
    </source>
</evidence>
<name>A0A212JH93_9PROT</name>
<evidence type="ECO:0000256" key="2">
    <source>
        <dbReference type="SAM" id="MobiDB-lite"/>
    </source>
</evidence>
<reference evidence="4" key="1">
    <citation type="submission" date="2016-04" db="EMBL/GenBank/DDBJ databases">
        <authorList>
            <person name="Evans L.H."/>
            <person name="Alamgir A."/>
            <person name="Owens N."/>
            <person name="Weber N.D."/>
            <person name="Virtaneva K."/>
            <person name="Barbian K."/>
            <person name="Babar A."/>
            <person name="Rosenke K."/>
        </authorList>
    </citation>
    <scope>NUCLEOTIDE SEQUENCE</scope>
    <source>
        <strain evidence="4">86</strain>
    </source>
</reference>
<dbReference type="InterPro" id="IPR011766">
    <property type="entry name" value="TPP_enzyme_TPP-bd"/>
</dbReference>
<sequence>MMNQVLAPEADFTDYKSDVTPVWCPGCGDYAVLSAITKALAGLGLARENVALISGIGCSSRIAAYTSVYGFHGIHGRALPIAQGLKLARPEITVLCAGGDGDGFSIGGNHFLHACRRNLDLTYIVMDNNVYGMTKGQASPTSAADWAESKLTPEGPGVPPFQPLDVALAAGASHVARCFSGKVQALTQTIAEAIRHPGFSFIQVISPCVTYRPEMRQYKTLVHESFTEPCTDRREARRRLIDDDGFSLGTLFKSIEPSYKPSRHETEPPDELERQFAL</sequence>
<proteinExistence type="predicted"/>
<feature type="region of interest" description="Disordered" evidence="2">
    <location>
        <begin position="257"/>
        <end position="278"/>
    </location>
</feature>
<dbReference type="AlphaFoldDB" id="A0A212JH93"/>
<dbReference type="InterPro" id="IPR051457">
    <property type="entry name" value="2-oxoacid:Fd_oxidoreductase"/>
</dbReference>
<dbReference type="GO" id="GO:0045333">
    <property type="term" value="P:cellular respiration"/>
    <property type="evidence" value="ECO:0007669"/>
    <property type="project" value="UniProtKB-ARBA"/>
</dbReference>
<dbReference type="Pfam" id="PF02775">
    <property type="entry name" value="TPP_enzyme_C"/>
    <property type="match status" value="1"/>
</dbReference>
<evidence type="ECO:0000259" key="3">
    <source>
        <dbReference type="Pfam" id="PF02775"/>
    </source>
</evidence>
<feature type="domain" description="Thiamine pyrophosphate enzyme TPP-binding" evidence="3">
    <location>
        <begin position="56"/>
        <end position="204"/>
    </location>
</feature>
<dbReference type="Gene3D" id="3.40.50.970">
    <property type="match status" value="1"/>
</dbReference>
<dbReference type="InterPro" id="IPR029061">
    <property type="entry name" value="THDP-binding"/>
</dbReference>
<dbReference type="CDD" id="cd03375">
    <property type="entry name" value="TPP_OGFOR"/>
    <property type="match status" value="1"/>
</dbReference>
<feature type="compositionally biased region" description="Basic and acidic residues" evidence="2">
    <location>
        <begin position="262"/>
        <end position="278"/>
    </location>
</feature>
<keyword evidence="1" id="KW-0560">Oxidoreductase</keyword>